<name>A0ACB9J4M5_9ASTR</name>
<sequence length="99" mass="11356">METPNQEVPPKPNLGGGSQKDYVIVEEVEESDDEILRIAPEFVRNNRDRLRAKLEELDRTERLAGIRSPLVFDSTTQREGTNNDLRIFALYDCIPIPML</sequence>
<organism evidence="1 2">
    <name type="scientific">Smallanthus sonchifolius</name>
    <dbReference type="NCBI Taxonomy" id="185202"/>
    <lineage>
        <taxon>Eukaryota</taxon>
        <taxon>Viridiplantae</taxon>
        <taxon>Streptophyta</taxon>
        <taxon>Embryophyta</taxon>
        <taxon>Tracheophyta</taxon>
        <taxon>Spermatophyta</taxon>
        <taxon>Magnoliopsida</taxon>
        <taxon>eudicotyledons</taxon>
        <taxon>Gunneridae</taxon>
        <taxon>Pentapetalae</taxon>
        <taxon>asterids</taxon>
        <taxon>campanulids</taxon>
        <taxon>Asterales</taxon>
        <taxon>Asteraceae</taxon>
        <taxon>Asteroideae</taxon>
        <taxon>Heliantheae alliance</taxon>
        <taxon>Millerieae</taxon>
        <taxon>Smallanthus</taxon>
    </lineage>
</organism>
<comment type="caution">
    <text evidence="1">The sequence shown here is derived from an EMBL/GenBank/DDBJ whole genome shotgun (WGS) entry which is preliminary data.</text>
</comment>
<evidence type="ECO:0000313" key="1">
    <source>
        <dbReference type="EMBL" id="KAI3815076.1"/>
    </source>
</evidence>
<proteinExistence type="predicted"/>
<gene>
    <name evidence="1" type="ORF">L1987_14730</name>
</gene>
<accession>A0ACB9J4M5</accession>
<reference evidence="2" key="1">
    <citation type="journal article" date="2022" name="Mol. Ecol. Resour.">
        <title>The genomes of chicory, endive, great burdock and yacon provide insights into Asteraceae palaeo-polyploidization history and plant inulin production.</title>
        <authorList>
            <person name="Fan W."/>
            <person name="Wang S."/>
            <person name="Wang H."/>
            <person name="Wang A."/>
            <person name="Jiang F."/>
            <person name="Liu H."/>
            <person name="Zhao H."/>
            <person name="Xu D."/>
            <person name="Zhang Y."/>
        </authorList>
    </citation>
    <scope>NUCLEOTIDE SEQUENCE [LARGE SCALE GENOMIC DNA]</scope>
    <source>
        <strain evidence="2">cv. Yunnan</strain>
    </source>
</reference>
<keyword evidence="2" id="KW-1185">Reference proteome</keyword>
<reference evidence="1 2" key="2">
    <citation type="journal article" date="2022" name="Mol. Ecol. Resour.">
        <title>The genomes of chicory, endive, great burdock and yacon provide insights into Asteraceae paleo-polyploidization history and plant inulin production.</title>
        <authorList>
            <person name="Fan W."/>
            <person name="Wang S."/>
            <person name="Wang H."/>
            <person name="Wang A."/>
            <person name="Jiang F."/>
            <person name="Liu H."/>
            <person name="Zhao H."/>
            <person name="Xu D."/>
            <person name="Zhang Y."/>
        </authorList>
    </citation>
    <scope>NUCLEOTIDE SEQUENCE [LARGE SCALE GENOMIC DNA]</scope>
    <source>
        <strain evidence="2">cv. Yunnan</strain>
        <tissue evidence="1">Leaves</tissue>
    </source>
</reference>
<dbReference type="EMBL" id="CM042022">
    <property type="protein sequence ID" value="KAI3815076.1"/>
    <property type="molecule type" value="Genomic_DNA"/>
</dbReference>
<dbReference type="Proteomes" id="UP001056120">
    <property type="component" value="Linkage Group LG05"/>
</dbReference>
<evidence type="ECO:0000313" key="2">
    <source>
        <dbReference type="Proteomes" id="UP001056120"/>
    </source>
</evidence>
<protein>
    <submittedName>
        <fullName evidence="1">Uncharacterized protein</fullName>
    </submittedName>
</protein>